<protein>
    <submittedName>
        <fullName evidence="1">Uncharacterized protein</fullName>
    </submittedName>
</protein>
<evidence type="ECO:0000313" key="2">
    <source>
        <dbReference type="Proteomes" id="UP001284654"/>
    </source>
</evidence>
<organism evidence="1 2">
    <name type="scientific">Acinetobacter indicus</name>
    <dbReference type="NCBI Taxonomy" id="756892"/>
    <lineage>
        <taxon>Bacteria</taxon>
        <taxon>Pseudomonadati</taxon>
        <taxon>Pseudomonadota</taxon>
        <taxon>Gammaproteobacteria</taxon>
        <taxon>Moraxellales</taxon>
        <taxon>Moraxellaceae</taxon>
        <taxon>Acinetobacter</taxon>
    </lineage>
</organism>
<name>A0AAW8Z814_9GAMM</name>
<dbReference type="RefSeq" id="WP_317306802.1">
    <property type="nucleotide sequence ID" value="NZ_JAWJYY010000002.1"/>
</dbReference>
<dbReference type="EMBL" id="JAWJYY010000002">
    <property type="protein sequence ID" value="MDV4317042.1"/>
    <property type="molecule type" value="Genomic_DNA"/>
</dbReference>
<dbReference type="Proteomes" id="UP001284654">
    <property type="component" value="Unassembled WGS sequence"/>
</dbReference>
<comment type="caution">
    <text evidence="1">The sequence shown here is derived from an EMBL/GenBank/DDBJ whole genome shotgun (WGS) entry which is preliminary data.</text>
</comment>
<evidence type="ECO:0000313" key="1">
    <source>
        <dbReference type="EMBL" id="MDV4317042.1"/>
    </source>
</evidence>
<dbReference type="AlphaFoldDB" id="A0AAW8Z814"/>
<proteinExistence type="predicted"/>
<accession>A0AAW8Z814</accession>
<reference evidence="1" key="1">
    <citation type="submission" date="2023-10" db="EMBL/GenBank/DDBJ databases">
        <authorList>
            <person name="Sykes E.M.E."/>
            <person name="Khan I.U.H."/>
            <person name="Kumar A."/>
        </authorList>
    </citation>
    <scope>NUCLEOTIDE SEQUENCE</scope>
    <source>
        <strain evidence="1">IK5</strain>
    </source>
</reference>
<gene>
    <name evidence="1" type="ORF">MSG88_15090</name>
</gene>
<sequence>MIEALIATYLATNFLLALHLIDVKLDDRHSISLLQLITLQAIGAKGIYYKD</sequence>